<dbReference type="RefSeq" id="WP_189103193.1">
    <property type="nucleotide sequence ID" value="NZ_BMQO01000020.1"/>
</dbReference>
<proteinExistence type="predicted"/>
<reference evidence="2" key="1">
    <citation type="journal article" date="2019" name="Int. J. Syst. Evol. Microbiol.">
        <title>The Global Catalogue of Microorganisms (GCM) 10K type strain sequencing project: providing services to taxonomists for standard genome sequencing and annotation.</title>
        <authorList>
            <consortium name="The Broad Institute Genomics Platform"/>
            <consortium name="The Broad Institute Genome Sequencing Center for Infectious Disease"/>
            <person name="Wu L."/>
            <person name="Ma J."/>
        </authorList>
    </citation>
    <scope>NUCLEOTIDE SEQUENCE [LARGE SCALE GENOMIC DNA]</scope>
    <source>
        <strain evidence="2">JCM 31406</strain>
    </source>
</reference>
<dbReference type="EMBL" id="BMQO01000020">
    <property type="protein sequence ID" value="GGS37029.1"/>
    <property type="molecule type" value="Genomic_DNA"/>
</dbReference>
<protein>
    <submittedName>
        <fullName evidence="1">Uncharacterized protein</fullName>
    </submittedName>
</protein>
<sequence>MSDIPHQVAFTALLALTEVTRSIQAAQLRSDAFPRSFARWTRQEDQLLAALTEAPIDEELICRLLQRTHESLRRRRERRTGATRSLLAELPQSTLRVTPADVELLMKWNPEEIRDPFGWRFGTPLPVKVRASKTRTLRVVLARPEHPDGLLSSWQNAAQATWTDLAATVSRKEGAHRRGVLHHAPDVHQARQLALRTTVRRVTGEPARRGGIQEWTPGPSPDWHTALIADPERWSAASIRALDVATVILVLPDAQDAARHLASAAQNRCEPLLLGRTVKDWAQEQGVLVDRWCADRERVTETVSGWPNSHGLLARVDWDTLRVLPQTGELVCANAALLLRARVWLMLTQGVRTEMPASLSQRFAQLLGKNVGLGQLPLDAAHAAQQGYLDSRSPTVSLEERVWARVLLDSFYPKGADRGNVIQFQESGLKLSVGSTASVTYIGR</sequence>
<organism evidence="1 2">
    <name type="scientific">Deinococcus knuensis</name>
    <dbReference type="NCBI Taxonomy" id="1837380"/>
    <lineage>
        <taxon>Bacteria</taxon>
        <taxon>Thermotogati</taxon>
        <taxon>Deinococcota</taxon>
        <taxon>Deinococci</taxon>
        <taxon>Deinococcales</taxon>
        <taxon>Deinococcaceae</taxon>
        <taxon>Deinococcus</taxon>
    </lineage>
</organism>
<dbReference type="Proteomes" id="UP000620633">
    <property type="component" value="Unassembled WGS sequence"/>
</dbReference>
<accession>A0ABQ2SSD2</accession>
<gene>
    <name evidence="1" type="ORF">GCM10008961_30850</name>
</gene>
<comment type="caution">
    <text evidence="1">The sequence shown here is derived from an EMBL/GenBank/DDBJ whole genome shotgun (WGS) entry which is preliminary data.</text>
</comment>
<keyword evidence="2" id="KW-1185">Reference proteome</keyword>
<name>A0ABQ2SSD2_9DEIO</name>
<evidence type="ECO:0000313" key="2">
    <source>
        <dbReference type="Proteomes" id="UP000620633"/>
    </source>
</evidence>
<evidence type="ECO:0000313" key="1">
    <source>
        <dbReference type="EMBL" id="GGS37029.1"/>
    </source>
</evidence>